<dbReference type="InterPro" id="IPR005482">
    <property type="entry name" value="Biotin_COase_C"/>
</dbReference>
<keyword evidence="11" id="KW-1185">Reference proteome</keyword>
<reference evidence="10 11" key="1">
    <citation type="submission" date="2018-06" db="EMBL/GenBank/DDBJ databases">
        <title>Flavobacterium sp IMCC34762, genome.</title>
        <authorList>
            <person name="Joung Y."/>
            <person name="Cho J."/>
            <person name="Song J."/>
        </authorList>
    </citation>
    <scope>NUCLEOTIDE SEQUENCE [LARGE SCALE GENOMIC DNA]</scope>
    <source>
        <strain evidence="10 11">IMCC34762</strain>
    </source>
</reference>
<dbReference type="EMBL" id="QKXH01000002">
    <property type="protein sequence ID" value="PZX94902.1"/>
    <property type="molecule type" value="Genomic_DNA"/>
</dbReference>
<dbReference type="FunFam" id="3.30.1490.20:FF:000018">
    <property type="entry name" value="Biotin carboxylase"/>
    <property type="match status" value="1"/>
</dbReference>
<keyword evidence="6" id="KW-0092">Biotin</keyword>
<dbReference type="PANTHER" id="PTHR18866">
    <property type="entry name" value="CARBOXYLASE:PYRUVATE/ACETYL-COA/PROPIONYL-COA CARBOXYLASE"/>
    <property type="match status" value="1"/>
</dbReference>
<dbReference type="InterPro" id="IPR011761">
    <property type="entry name" value="ATP-grasp"/>
</dbReference>
<dbReference type="Pfam" id="PF02785">
    <property type="entry name" value="Biotin_carb_C"/>
    <property type="match status" value="1"/>
</dbReference>
<evidence type="ECO:0000256" key="4">
    <source>
        <dbReference type="ARBA" id="ARBA00022840"/>
    </source>
</evidence>
<dbReference type="InterPro" id="IPR011764">
    <property type="entry name" value="Biotin_carboxylation_dom"/>
</dbReference>
<evidence type="ECO:0000256" key="6">
    <source>
        <dbReference type="ARBA" id="ARBA00023267"/>
    </source>
</evidence>
<keyword evidence="3 7" id="KW-0547">Nucleotide-binding</keyword>
<dbReference type="Pfam" id="PF00289">
    <property type="entry name" value="Biotin_carb_N"/>
    <property type="match status" value="1"/>
</dbReference>
<dbReference type="InterPro" id="IPR050856">
    <property type="entry name" value="Biotin_carboxylase_complex"/>
</dbReference>
<dbReference type="InterPro" id="IPR016185">
    <property type="entry name" value="PreATP-grasp_dom_sf"/>
</dbReference>
<organism evidence="10 11">
    <name type="scientific">Flavobacterium aquariorum</name>
    <dbReference type="NCBI Taxonomy" id="2217670"/>
    <lineage>
        <taxon>Bacteria</taxon>
        <taxon>Pseudomonadati</taxon>
        <taxon>Bacteroidota</taxon>
        <taxon>Flavobacteriia</taxon>
        <taxon>Flavobacteriales</taxon>
        <taxon>Flavobacteriaceae</taxon>
        <taxon>Flavobacterium</taxon>
    </lineage>
</organism>
<dbReference type="PROSITE" id="PS00867">
    <property type="entry name" value="CPSASE_2"/>
    <property type="match status" value="1"/>
</dbReference>
<dbReference type="Proteomes" id="UP000249177">
    <property type="component" value="Unassembled WGS sequence"/>
</dbReference>
<feature type="domain" description="ATP-grasp" evidence="8">
    <location>
        <begin position="119"/>
        <end position="316"/>
    </location>
</feature>
<evidence type="ECO:0000313" key="11">
    <source>
        <dbReference type="Proteomes" id="UP000249177"/>
    </source>
</evidence>
<dbReference type="NCBIfam" id="NF006367">
    <property type="entry name" value="PRK08591.1"/>
    <property type="match status" value="1"/>
</dbReference>
<evidence type="ECO:0000313" key="10">
    <source>
        <dbReference type="EMBL" id="PZX94902.1"/>
    </source>
</evidence>
<protein>
    <submittedName>
        <fullName evidence="10">Acetyl-CoA carboxylase biotin carboxylase subunit</fullName>
    </submittedName>
</protein>
<dbReference type="Pfam" id="PF02786">
    <property type="entry name" value="CPSase_L_D2"/>
    <property type="match status" value="1"/>
</dbReference>
<evidence type="ECO:0000259" key="9">
    <source>
        <dbReference type="PROSITE" id="PS50979"/>
    </source>
</evidence>
<evidence type="ECO:0000256" key="5">
    <source>
        <dbReference type="ARBA" id="ARBA00022842"/>
    </source>
</evidence>
<keyword evidence="5" id="KW-0460">Magnesium</keyword>
<dbReference type="Gene3D" id="3.30.470.20">
    <property type="entry name" value="ATP-grasp fold, B domain"/>
    <property type="match status" value="1"/>
</dbReference>
<gene>
    <name evidence="10" type="primary">accC</name>
    <name evidence="10" type="ORF">DOS84_04965</name>
</gene>
<dbReference type="OrthoDB" id="9807469at2"/>
<evidence type="ECO:0000256" key="1">
    <source>
        <dbReference type="ARBA" id="ARBA00022598"/>
    </source>
</evidence>
<dbReference type="AlphaFoldDB" id="A0A2W7VRZ2"/>
<dbReference type="InterPro" id="IPR005479">
    <property type="entry name" value="CPAse_ATP-bd"/>
</dbReference>
<dbReference type="SMART" id="SM00878">
    <property type="entry name" value="Biotin_carb_C"/>
    <property type="match status" value="1"/>
</dbReference>
<dbReference type="FunFam" id="3.30.470.20:FF:000028">
    <property type="entry name" value="Methylcrotonoyl-CoA carboxylase subunit alpha, mitochondrial"/>
    <property type="match status" value="1"/>
</dbReference>
<sequence>MKKILVANRGEIAIRVMKTAQKMGIKTVAVYSTVDRNAPHVKFADEAVWIGEAPSNQSYLLGSKIIEVAKSLNVDAIHPGYGFLSENADFAEEVEKNNIIFIGPKSKAIKIMGSKLAAKDAVKAYNIPMVPGIDEAITDIEKAKQAATTIGFPILIKASAGGGGKGMRVVESEADFESQMNRAISEAVAAFGDGSVFIEKYVASPRHIEIQVMADSHGNILYLFERECSIQRRHQKVVEEAPSAVLTPELRKKMGEAAVLVAKSCDYLGAGTVEFLLDENNNFYFLEMNTRLQVEHPVTELITGTDLVELQIRVARGEALAIKQEDLKIKGHALELRVYAEDPLNDFLPSVGHLDVYQLPVGEGIRVDNGFEQGMDIPIYYDPMLAKLITYGQTREEAIQLMIKAIEDYQVEGVHTTLPFGKFVFEHEAFRSGKFDTHFVKQYYNADVLKNQMAQEAEIAALVALKQYFEDQKNVRLPIQ</sequence>
<dbReference type="InterPro" id="IPR004549">
    <property type="entry name" value="Acetyl_CoA_COase_biotin_COase"/>
</dbReference>
<evidence type="ECO:0000256" key="2">
    <source>
        <dbReference type="ARBA" id="ARBA00022723"/>
    </source>
</evidence>
<feature type="domain" description="Biotin carboxylation" evidence="9">
    <location>
        <begin position="1"/>
        <end position="445"/>
    </location>
</feature>
<dbReference type="SUPFAM" id="SSF52440">
    <property type="entry name" value="PreATP-grasp domain"/>
    <property type="match status" value="1"/>
</dbReference>
<dbReference type="GO" id="GO:0005524">
    <property type="term" value="F:ATP binding"/>
    <property type="evidence" value="ECO:0007669"/>
    <property type="project" value="UniProtKB-UniRule"/>
</dbReference>
<name>A0A2W7VRZ2_9FLAO</name>
<dbReference type="GO" id="GO:0016874">
    <property type="term" value="F:ligase activity"/>
    <property type="evidence" value="ECO:0007669"/>
    <property type="project" value="UniProtKB-KW"/>
</dbReference>
<accession>A0A2W7VRZ2</accession>
<keyword evidence="4 7" id="KW-0067">ATP-binding</keyword>
<dbReference type="PANTHER" id="PTHR18866:SF33">
    <property type="entry name" value="METHYLCROTONOYL-COA CARBOXYLASE SUBUNIT ALPHA, MITOCHONDRIAL-RELATED"/>
    <property type="match status" value="1"/>
</dbReference>
<dbReference type="FunFam" id="3.40.50.20:FF:000010">
    <property type="entry name" value="Propionyl-CoA carboxylase subunit alpha"/>
    <property type="match status" value="1"/>
</dbReference>
<proteinExistence type="predicted"/>
<dbReference type="InterPro" id="IPR011054">
    <property type="entry name" value="Rudment_hybrid_motif"/>
</dbReference>
<dbReference type="GO" id="GO:0046872">
    <property type="term" value="F:metal ion binding"/>
    <property type="evidence" value="ECO:0007669"/>
    <property type="project" value="UniProtKB-KW"/>
</dbReference>
<dbReference type="GO" id="GO:2001295">
    <property type="term" value="P:malonyl-CoA biosynthetic process"/>
    <property type="evidence" value="ECO:0007669"/>
    <property type="project" value="UniProtKB-UniPathway"/>
</dbReference>
<dbReference type="UniPathway" id="UPA00655">
    <property type="reaction ID" value="UER00711"/>
</dbReference>
<evidence type="ECO:0000256" key="7">
    <source>
        <dbReference type="PROSITE-ProRule" id="PRU00409"/>
    </source>
</evidence>
<keyword evidence="1" id="KW-0436">Ligase</keyword>
<evidence type="ECO:0000256" key="3">
    <source>
        <dbReference type="ARBA" id="ARBA00022741"/>
    </source>
</evidence>
<dbReference type="PROSITE" id="PS50979">
    <property type="entry name" value="BC"/>
    <property type="match status" value="1"/>
</dbReference>
<evidence type="ECO:0000259" key="8">
    <source>
        <dbReference type="PROSITE" id="PS50975"/>
    </source>
</evidence>
<dbReference type="InterPro" id="IPR005481">
    <property type="entry name" value="BC-like_N"/>
</dbReference>
<dbReference type="RefSeq" id="WP_111408998.1">
    <property type="nucleotide sequence ID" value="NZ_QKXH01000002.1"/>
</dbReference>
<dbReference type="SUPFAM" id="SSF56059">
    <property type="entry name" value="Glutathione synthetase ATP-binding domain-like"/>
    <property type="match status" value="1"/>
</dbReference>
<dbReference type="SUPFAM" id="SSF51246">
    <property type="entry name" value="Rudiment single hybrid motif"/>
    <property type="match status" value="1"/>
</dbReference>
<keyword evidence="2" id="KW-0479">Metal-binding</keyword>
<dbReference type="PROSITE" id="PS00866">
    <property type="entry name" value="CPSASE_1"/>
    <property type="match status" value="1"/>
</dbReference>
<comment type="caution">
    <text evidence="10">The sequence shown here is derived from an EMBL/GenBank/DDBJ whole genome shotgun (WGS) entry which is preliminary data.</text>
</comment>
<dbReference type="NCBIfam" id="TIGR00514">
    <property type="entry name" value="accC"/>
    <property type="match status" value="1"/>
</dbReference>
<dbReference type="PROSITE" id="PS50975">
    <property type="entry name" value="ATP_GRASP"/>
    <property type="match status" value="1"/>
</dbReference>